<reference evidence="2 3" key="1">
    <citation type="submission" date="2015-08" db="EMBL/GenBank/DDBJ databases">
        <title>Next Generation Sequencing and Analysis of the Genome of Puccinia sorghi L Schw, the Causal Agent of Maize Common Rust.</title>
        <authorList>
            <person name="Rochi L."/>
            <person name="Burguener G."/>
            <person name="Darino M."/>
            <person name="Turjanski A."/>
            <person name="Kreff E."/>
            <person name="Dieguez M.J."/>
            <person name="Sacco F."/>
        </authorList>
    </citation>
    <scope>NUCLEOTIDE SEQUENCE [LARGE SCALE GENOMIC DNA]</scope>
    <source>
        <strain evidence="2 3">RO10H11247</strain>
    </source>
</reference>
<dbReference type="Proteomes" id="UP000037035">
    <property type="component" value="Unassembled WGS sequence"/>
</dbReference>
<dbReference type="EMBL" id="LAVV01001177">
    <property type="protein sequence ID" value="KNZ63750.1"/>
    <property type="molecule type" value="Genomic_DNA"/>
</dbReference>
<sequence length="1141" mass="129912">MGILRFMVGVFNLKNACVLNQLLCLQVSITTLQKNRFNCHNPALARGEKKKLWKPLTKEAQALPMEEFLNIDNFSNDYVVPQVLISINCIQHWCFFKILVLRKGVIMLQLTHYHPCLLDESLVVQSMDATQNYATWLITVSLSLFFLPDLCEGWQLNPQTQKFRLAQQFVRFTQNTGTVLPCKGFWEGQYFLEELFFFVFNTHQPIRVITASVAQWHHFVPPPVILVRIRIIFQRNPIASAWTDAPRPPKNSLHRMMFYCLFPGNWLINIFPPRLSLTFMTLLFDREKRPQSKTMGYDCLFHNADLFMRGRVAGGLLVFDSIIIWGAQSTTGSIGYDRMIRQRDQLELLEEHLIVTSDLARNRMVTYHLGFWKRRRLSKWASQLSKRGRSICGQLRLGNYMFAMTKDTLRRKGNSLRDLKKTLEWGIRKLLLHKSRAQAVAEERLECEDKLHYAKLPNGVMPQLRQAGVCRVSQSMSLHVTCSLPPRPRGAPRNPTSMPCNLAVSYGSIDIPFVCDFSKMRQNSLMTSSYVSFLVGYPLKPHPLQCCSKKTCKTKLHKRMIFREKTSAVFLMGASTISQLFFKDSTGIICDEYMSGDIHKTPVHTLFILHIPAGISELHLSLSLFFMQNFKRLLGIKHSHIVGFWLCFSRLDHNCWFLLHYHLSITGFHPPNGNFIDTSSIHSPSQSLLHLQMSLVHLLVVMSSWGSHMCKAYHVHVTNPILIFCRFRDSDSLILKPAINHNRLQDLHHRDKDTEPNRAPELEKKTTTKPALHINGLCNPPTITSAFDGSCHRSKDSLGPGGDRPPKSGSPSPNHHPYHTPYPSKNPKSRCCGMPFCGVTNISLTQICLYTTSHVIISIFHCCKSVGRQKLHMKVPCIAEVEVTAWQVSSCSAGSSIQGACNNKNITFNSLGDIRRTCMVTSQPAQHDIIHSKNLVVPTSNNHSLAFLNSKISSHLSCFLEEPIQPLNLSLILIIKSSQQINHSLLTSVVGGKSVQVIIYYSPHHKGRQCVQIAMLNHPQTWAIHICNLCLSIDSSFVDVKTGNFNVSIKAKYNHCLPFLGWLQFVRHITYTGRVITPRFECHTQLNHSSPSQLVIKKFDRTQGMKAEVNTRKVSLYITPTFSRFPANKSKLVFSLLYLTG</sequence>
<protein>
    <submittedName>
        <fullName evidence="2">Putative signal peptide protein</fullName>
    </submittedName>
</protein>
<accession>A0A0L6VU69</accession>
<dbReference type="AlphaFoldDB" id="A0A0L6VU69"/>
<evidence type="ECO:0000313" key="2">
    <source>
        <dbReference type="EMBL" id="KNZ63750.1"/>
    </source>
</evidence>
<comment type="caution">
    <text evidence="2">The sequence shown here is derived from an EMBL/GenBank/DDBJ whole genome shotgun (WGS) entry which is preliminary data.</text>
</comment>
<dbReference type="VEuPathDB" id="FungiDB:VP01_1105g1"/>
<keyword evidence="3" id="KW-1185">Reference proteome</keyword>
<gene>
    <name evidence="2" type="ORF">VP01_1105g1</name>
</gene>
<feature type="region of interest" description="Disordered" evidence="1">
    <location>
        <begin position="746"/>
        <end position="766"/>
    </location>
</feature>
<feature type="region of interest" description="Disordered" evidence="1">
    <location>
        <begin position="791"/>
        <end position="820"/>
    </location>
</feature>
<name>A0A0L6VU69_9BASI</name>
<evidence type="ECO:0000256" key="1">
    <source>
        <dbReference type="SAM" id="MobiDB-lite"/>
    </source>
</evidence>
<organism evidence="2 3">
    <name type="scientific">Puccinia sorghi</name>
    <dbReference type="NCBI Taxonomy" id="27349"/>
    <lineage>
        <taxon>Eukaryota</taxon>
        <taxon>Fungi</taxon>
        <taxon>Dikarya</taxon>
        <taxon>Basidiomycota</taxon>
        <taxon>Pucciniomycotina</taxon>
        <taxon>Pucciniomycetes</taxon>
        <taxon>Pucciniales</taxon>
        <taxon>Pucciniaceae</taxon>
        <taxon>Puccinia</taxon>
    </lineage>
</organism>
<proteinExistence type="predicted"/>
<evidence type="ECO:0000313" key="3">
    <source>
        <dbReference type="Proteomes" id="UP000037035"/>
    </source>
</evidence>